<reference evidence="1" key="1">
    <citation type="submission" date="2013-07" db="EMBL/GenBank/DDBJ databases">
        <title>The genome of Eucalyptus grandis.</title>
        <authorList>
            <person name="Schmutz J."/>
            <person name="Hayes R."/>
            <person name="Myburg A."/>
            <person name="Tuskan G."/>
            <person name="Grattapaglia D."/>
            <person name="Rokhsar D.S."/>
        </authorList>
    </citation>
    <scope>NUCLEOTIDE SEQUENCE</scope>
    <source>
        <tissue evidence="1">Leaf extractions</tissue>
    </source>
</reference>
<evidence type="ECO:0000313" key="1">
    <source>
        <dbReference type="EMBL" id="KCW71818.1"/>
    </source>
</evidence>
<dbReference type="EMBL" id="KK198757">
    <property type="protein sequence ID" value="KCW71818.1"/>
    <property type="molecule type" value="Genomic_DNA"/>
</dbReference>
<dbReference type="Gramene" id="KCW71818">
    <property type="protein sequence ID" value="KCW71818"/>
    <property type="gene ID" value="EUGRSUZ_E00304"/>
</dbReference>
<proteinExistence type="predicted"/>
<sequence>MIESDLEYLCHPPETKIRQIRDKRQGYSKAQTNFFVHFLKLIIHHFCTWSSILHIFSVEFDSSTEEESSIKRHSTCSTSKQACHLVKMVFQRN</sequence>
<accession>A0A059C029</accession>
<gene>
    <name evidence="1" type="ORF">EUGRSUZ_E00304</name>
</gene>
<dbReference type="AlphaFoldDB" id="A0A059C029"/>
<dbReference type="InParanoid" id="A0A059C029"/>
<protein>
    <submittedName>
        <fullName evidence="1">Uncharacterized protein</fullName>
    </submittedName>
</protein>
<name>A0A059C029_EUCGR</name>
<organism evidence="1">
    <name type="scientific">Eucalyptus grandis</name>
    <name type="common">Flooded gum</name>
    <dbReference type="NCBI Taxonomy" id="71139"/>
    <lineage>
        <taxon>Eukaryota</taxon>
        <taxon>Viridiplantae</taxon>
        <taxon>Streptophyta</taxon>
        <taxon>Embryophyta</taxon>
        <taxon>Tracheophyta</taxon>
        <taxon>Spermatophyta</taxon>
        <taxon>Magnoliopsida</taxon>
        <taxon>eudicotyledons</taxon>
        <taxon>Gunneridae</taxon>
        <taxon>Pentapetalae</taxon>
        <taxon>rosids</taxon>
        <taxon>malvids</taxon>
        <taxon>Myrtales</taxon>
        <taxon>Myrtaceae</taxon>
        <taxon>Myrtoideae</taxon>
        <taxon>Eucalypteae</taxon>
        <taxon>Eucalyptus</taxon>
    </lineage>
</organism>